<evidence type="ECO:0000313" key="3">
    <source>
        <dbReference type="Proteomes" id="UP000078541"/>
    </source>
</evidence>
<reference evidence="2 3" key="1">
    <citation type="submission" date="2016-03" db="EMBL/GenBank/DDBJ databases">
        <title>Trachymyrmex septentrionalis WGS genome.</title>
        <authorList>
            <person name="Nygaard S."/>
            <person name="Hu H."/>
            <person name="Boomsma J."/>
            <person name="Zhang G."/>
        </authorList>
    </citation>
    <scope>NUCLEOTIDE SEQUENCE [LARGE SCALE GENOMIC DNA]</scope>
    <source>
        <strain evidence="2">Tsep2-gDNA-1</strain>
        <tissue evidence="2">Whole body</tissue>
    </source>
</reference>
<evidence type="ECO:0000256" key="1">
    <source>
        <dbReference type="SAM" id="Phobius"/>
    </source>
</evidence>
<dbReference type="Proteomes" id="UP000078541">
    <property type="component" value="Unassembled WGS sequence"/>
</dbReference>
<organism evidence="2 3">
    <name type="scientific">Trachymyrmex septentrionalis</name>
    <dbReference type="NCBI Taxonomy" id="34720"/>
    <lineage>
        <taxon>Eukaryota</taxon>
        <taxon>Metazoa</taxon>
        <taxon>Ecdysozoa</taxon>
        <taxon>Arthropoda</taxon>
        <taxon>Hexapoda</taxon>
        <taxon>Insecta</taxon>
        <taxon>Pterygota</taxon>
        <taxon>Neoptera</taxon>
        <taxon>Endopterygota</taxon>
        <taxon>Hymenoptera</taxon>
        <taxon>Apocrita</taxon>
        <taxon>Aculeata</taxon>
        <taxon>Formicoidea</taxon>
        <taxon>Formicidae</taxon>
        <taxon>Myrmicinae</taxon>
        <taxon>Trachymyrmex</taxon>
    </lineage>
</organism>
<accession>A0A195FD15</accession>
<feature type="non-terminal residue" evidence="2">
    <location>
        <position position="1"/>
    </location>
</feature>
<name>A0A195FD15_9HYME</name>
<keyword evidence="1" id="KW-0812">Transmembrane</keyword>
<sequence>IINQYAFLKELKMCLHELSLVDDTMEAVGSPKKYQWLRKWIIRIIIGYIVYMFHQFATCIYTTFIIEDQNIIKNFDVICVSYLFNYGEYIYVLSVLIWGTILGYISFSFHQVNDRLHVLCSDLSENIAEYRKKDRSILVCQQIIEAEERKQYIWIIM</sequence>
<dbReference type="EMBL" id="KQ981677">
    <property type="protein sequence ID" value="KYN38092.1"/>
    <property type="molecule type" value="Genomic_DNA"/>
</dbReference>
<feature type="transmembrane region" description="Helical" evidence="1">
    <location>
        <begin position="86"/>
        <end position="107"/>
    </location>
</feature>
<dbReference type="AlphaFoldDB" id="A0A195FD15"/>
<keyword evidence="1" id="KW-0472">Membrane</keyword>
<evidence type="ECO:0000313" key="2">
    <source>
        <dbReference type="EMBL" id="KYN38092.1"/>
    </source>
</evidence>
<keyword evidence="3" id="KW-1185">Reference proteome</keyword>
<evidence type="ECO:0008006" key="4">
    <source>
        <dbReference type="Google" id="ProtNLM"/>
    </source>
</evidence>
<feature type="transmembrane region" description="Helical" evidence="1">
    <location>
        <begin position="40"/>
        <end position="66"/>
    </location>
</feature>
<keyword evidence="1" id="KW-1133">Transmembrane helix</keyword>
<gene>
    <name evidence="2" type="ORF">ALC56_07492</name>
</gene>
<protein>
    <recommendedName>
        <fullName evidence="4">Gustatory receptor</fullName>
    </recommendedName>
</protein>
<proteinExistence type="predicted"/>